<evidence type="ECO:0000256" key="3">
    <source>
        <dbReference type="ARBA" id="ARBA00023163"/>
    </source>
</evidence>
<organism evidence="5 6">
    <name type="scientific">Sphingomonas lycopersici</name>
    <dbReference type="NCBI Taxonomy" id="2951807"/>
    <lineage>
        <taxon>Bacteria</taxon>
        <taxon>Pseudomonadati</taxon>
        <taxon>Pseudomonadota</taxon>
        <taxon>Alphaproteobacteria</taxon>
        <taxon>Sphingomonadales</taxon>
        <taxon>Sphingomonadaceae</taxon>
        <taxon>Sphingomonas</taxon>
    </lineage>
</organism>
<dbReference type="RefSeq" id="WP_265272003.1">
    <property type="nucleotide sequence ID" value="NZ_JANFAU010000010.1"/>
</dbReference>
<protein>
    <submittedName>
        <fullName evidence="5">MarR family transcriptional regulator</fullName>
    </submittedName>
</protein>
<dbReference type="SMART" id="SM00347">
    <property type="entry name" value="HTH_MARR"/>
    <property type="match status" value="1"/>
</dbReference>
<keyword evidence="1" id="KW-0805">Transcription regulation</keyword>
<dbReference type="SUPFAM" id="SSF46785">
    <property type="entry name" value="Winged helix' DNA-binding domain"/>
    <property type="match status" value="1"/>
</dbReference>
<sequence length="155" mass="17587">MGTNMHPVAFYAETSNSIGYLTRMAFRAFTRSLERRTLPYGVTAGQWRFLRALWAEDGVTQRELSRRAGLNEPAAVAAINGMEKKGLVRREQSRTDRRRVHIHLTQKARALEPQLLPHVAAVNELAVRDMSPERVALLRELLAQVTRNLADDLPE</sequence>
<evidence type="ECO:0000313" key="6">
    <source>
        <dbReference type="Proteomes" id="UP001165565"/>
    </source>
</evidence>
<comment type="caution">
    <text evidence="5">The sequence shown here is derived from an EMBL/GenBank/DDBJ whole genome shotgun (WGS) entry which is preliminary data.</text>
</comment>
<dbReference type="GO" id="GO:0003677">
    <property type="term" value="F:DNA binding"/>
    <property type="evidence" value="ECO:0007669"/>
    <property type="project" value="UniProtKB-KW"/>
</dbReference>
<name>A0AA41ZIX7_9SPHN</name>
<dbReference type="Proteomes" id="UP001165565">
    <property type="component" value="Unassembled WGS sequence"/>
</dbReference>
<dbReference type="AlphaFoldDB" id="A0AA41ZIX7"/>
<dbReference type="EMBL" id="JANFAV010000034">
    <property type="protein sequence ID" value="MCW6537774.1"/>
    <property type="molecule type" value="Genomic_DNA"/>
</dbReference>
<reference evidence="5" key="1">
    <citation type="submission" date="2022-06" db="EMBL/GenBank/DDBJ databases">
        <title>Sphingomonas sp. nov. isolated from rhizosphere soil of tomato.</title>
        <authorList>
            <person name="Dong H."/>
            <person name="Gao R."/>
        </authorList>
    </citation>
    <scope>NUCLEOTIDE SEQUENCE</scope>
    <source>
        <strain evidence="5">MMSM24</strain>
    </source>
</reference>
<feature type="domain" description="HTH marR-type" evidence="4">
    <location>
        <begin position="15"/>
        <end position="147"/>
    </location>
</feature>
<dbReference type="InterPro" id="IPR036388">
    <property type="entry name" value="WH-like_DNA-bd_sf"/>
</dbReference>
<evidence type="ECO:0000259" key="4">
    <source>
        <dbReference type="PROSITE" id="PS50995"/>
    </source>
</evidence>
<keyword evidence="2" id="KW-0238">DNA-binding</keyword>
<keyword evidence="6" id="KW-1185">Reference proteome</keyword>
<dbReference type="Gene3D" id="1.10.10.10">
    <property type="entry name" value="Winged helix-like DNA-binding domain superfamily/Winged helix DNA-binding domain"/>
    <property type="match status" value="1"/>
</dbReference>
<gene>
    <name evidence="5" type="ORF">NEE01_23620</name>
</gene>
<dbReference type="PRINTS" id="PR00598">
    <property type="entry name" value="HTHMARR"/>
</dbReference>
<evidence type="ECO:0000313" key="5">
    <source>
        <dbReference type="EMBL" id="MCW6537774.1"/>
    </source>
</evidence>
<dbReference type="PROSITE" id="PS50995">
    <property type="entry name" value="HTH_MARR_2"/>
    <property type="match status" value="1"/>
</dbReference>
<dbReference type="GO" id="GO:0003700">
    <property type="term" value="F:DNA-binding transcription factor activity"/>
    <property type="evidence" value="ECO:0007669"/>
    <property type="project" value="InterPro"/>
</dbReference>
<dbReference type="PANTHER" id="PTHR42756">
    <property type="entry name" value="TRANSCRIPTIONAL REGULATOR, MARR"/>
    <property type="match status" value="1"/>
</dbReference>
<evidence type="ECO:0000256" key="2">
    <source>
        <dbReference type="ARBA" id="ARBA00023125"/>
    </source>
</evidence>
<keyword evidence="3" id="KW-0804">Transcription</keyword>
<evidence type="ECO:0000256" key="1">
    <source>
        <dbReference type="ARBA" id="ARBA00023015"/>
    </source>
</evidence>
<dbReference type="Pfam" id="PF12802">
    <property type="entry name" value="MarR_2"/>
    <property type="match status" value="1"/>
</dbReference>
<dbReference type="InterPro" id="IPR036390">
    <property type="entry name" value="WH_DNA-bd_sf"/>
</dbReference>
<dbReference type="InterPro" id="IPR000835">
    <property type="entry name" value="HTH_MarR-typ"/>
</dbReference>
<dbReference type="PANTHER" id="PTHR42756:SF1">
    <property type="entry name" value="TRANSCRIPTIONAL REPRESSOR OF EMRAB OPERON"/>
    <property type="match status" value="1"/>
</dbReference>
<accession>A0AA41ZIX7</accession>
<proteinExistence type="predicted"/>